<proteinExistence type="predicted"/>
<accession>F2NHU2</accession>
<keyword evidence="1" id="KW-0812">Transmembrane</keyword>
<feature type="transmembrane region" description="Helical" evidence="1">
    <location>
        <begin position="6"/>
        <end position="32"/>
    </location>
</feature>
<evidence type="ECO:0000256" key="1">
    <source>
        <dbReference type="SAM" id="Phobius"/>
    </source>
</evidence>
<reference evidence="3" key="2">
    <citation type="submission" date="2011-03" db="EMBL/GenBank/DDBJ databases">
        <title>The complete genome of Desulfobacca acetoxidans DSM 11109.</title>
        <authorList>
            <consortium name="US DOE Joint Genome Institute (JGI-PGF)"/>
            <person name="Lucas S."/>
            <person name="Copeland A."/>
            <person name="Lapidus A."/>
            <person name="Bruce D."/>
            <person name="Goodwin L."/>
            <person name="Pitluck S."/>
            <person name="Peters L."/>
            <person name="Kyrpides N."/>
            <person name="Mavromatis K."/>
            <person name="Ivanova N."/>
            <person name="Ovchinnikova G."/>
            <person name="Teshima H."/>
            <person name="Detter J.C."/>
            <person name="Han C."/>
            <person name="Land M."/>
            <person name="Hauser L."/>
            <person name="Markowitz V."/>
            <person name="Cheng J.-F."/>
            <person name="Hugenholtz P."/>
            <person name="Woyke T."/>
            <person name="Wu D."/>
            <person name="Spring S."/>
            <person name="Schueler E."/>
            <person name="Brambilla E."/>
            <person name="Klenk H.-P."/>
            <person name="Eisen J.A."/>
        </authorList>
    </citation>
    <scope>NUCLEOTIDE SEQUENCE [LARGE SCALE GENOMIC DNA]</scope>
    <source>
        <strain evidence="3">ATCC 700848 / DSM 11109 / ASRB2</strain>
    </source>
</reference>
<name>F2NHU2_DESAR</name>
<keyword evidence="1" id="KW-0472">Membrane</keyword>
<dbReference type="KEGG" id="dao:Desac_1573"/>
<dbReference type="Proteomes" id="UP000000483">
    <property type="component" value="Chromosome"/>
</dbReference>
<organism evidence="2 3">
    <name type="scientific">Desulfobacca acetoxidans (strain ATCC 700848 / DSM 11109 / ASRB2)</name>
    <dbReference type="NCBI Taxonomy" id="880072"/>
    <lineage>
        <taxon>Bacteria</taxon>
        <taxon>Pseudomonadati</taxon>
        <taxon>Thermodesulfobacteriota</taxon>
        <taxon>Desulfobaccia</taxon>
        <taxon>Desulfobaccales</taxon>
        <taxon>Desulfobaccaceae</taxon>
        <taxon>Desulfobacca</taxon>
    </lineage>
</organism>
<gene>
    <name evidence="2" type="ordered locus">Desac_1573</name>
</gene>
<protein>
    <submittedName>
        <fullName evidence="2">Uncharacterized protein</fullName>
    </submittedName>
</protein>
<reference evidence="2 3" key="1">
    <citation type="journal article" date="2011" name="Stand. Genomic Sci.">
        <title>Complete genome sequence of the acetate-degrading sulfate reducer Desulfobacca acetoxidans type strain (ASRB2).</title>
        <authorList>
            <person name="Goker M."/>
            <person name="Teshima H."/>
            <person name="Lapidus A."/>
            <person name="Nolan M."/>
            <person name="Lucas S."/>
            <person name="Hammon N."/>
            <person name="Deshpande S."/>
            <person name="Cheng J.F."/>
            <person name="Tapia R."/>
            <person name="Han C."/>
            <person name="Goodwin L."/>
            <person name="Pitluck S."/>
            <person name="Huntemann M."/>
            <person name="Liolios K."/>
            <person name="Ivanova N."/>
            <person name="Pagani I."/>
            <person name="Mavromatis K."/>
            <person name="Ovchinikova G."/>
            <person name="Pati A."/>
            <person name="Chen A."/>
            <person name="Palaniappan K."/>
            <person name="Land M."/>
            <person name="Hauser L."/>
            <person name="Brambilla E.M."/>
            <person name="Rohde M."/>
            <person name="Spring S."/>
            <person name="Detter J.C."/>
            <person name="Woyke T."/>
            <person name="Bristow J."/>
            <person name="Eisen J.A."/>
            <person name="Markowitz V."/>
            <person name="Hugenholtz P."/>
            <person name="Kyrpides N.C."/>
            <person name="Klenk H.P."/>
        </authorList>
    </citation>
    <scope>NUCLEOTIDE SEQUENCE [LARGE SCALE GENOMIC DNA]</scope>
    <source>
        <strain evidence="3">ATCC 700848 / DSM 11109 / ASRB2</strain>
    </source>
</reference>
<dbReference type="HOGENOM" id="CLU_1774366_0_0_7"/>
<dbReference type="EMBL" id="CP002629">
    <property type="protein sequence ID" value="AEB09427.1"/>
    <property type="molecule type" value="Genomic_DNA"/>
</dbReference>
<evidence type="ECO:0000313" key="3">
    <source>
        <dbReference type="Proteomes" id="UP000000483"/>
    </source>
</evidence>
<dbReference type="STRING" id="880072.Desac_1573"/>
<evidence type="ECO:0000313" key="2">
    <source>
        <dbReference type="EMBL" id="AEB09427.1"/>
    </source>
</evidence>
<dbReference type="AlphaFoldDB" id="F2NHU2"/>
<keyword evidence="3" id="KW-1185">Reference proteome</keyword>
<keyword evidence="1" id="KW-1133">Transmembrane helix</keyword>
<sequence length="146" mass="16818">MKTEPWQLLTIMFLLLTAHGSPLTVFIQVLMFCRTQRSMKTESWRLLTIMFLLLTAHGSRLTAHCFYISSHVLPNTTKHENRIVAAAHNNVFAAHGLRLTAHGSLFLYKCRERPRFPTALTRRSPVRQVWTLARLPKAAYTSEERA</sequence>